<keyword evidence="4 7" id="KW-0694">RNA-binding</keyword>
<dbReference type="SUPFAM" id="SSF53178">
    <property type="entry name" value="Peptidyl-tRNA hydrolase-like"/>
    <property type="match status" value="1"/>
</dbReference>
<proteinExistence type="inferred from homology"/>
<gene>
    <name evidence="7" type="primary">pth</name>
    <name evidence="11" type="ORF">GU920_03605</name>
</gene>
<evidence type="ECO:0000256" key="4">
    <source>
        <dbReference type="ARBA" id="ARBA00022884"/>
    </source>
</evidence>
<dbReference type="GO" id="GO:0004045">
    <property type="term" value="F:peptidyl-tRNA hydrolase activity"/>
    <property type="evidence" value="ECO:0007669"/>
    <property type="project" value="UniProtKB-EC"/>
</dbReference>
<comment type="caution">
    <text evidence="11">The sequence shown here is derived from an EMBL/GenBank/DDBJ whole genome shotgun (WGS) entry which is preliminary data.</text>
</comment>
<evidence type="ECO:0000256" key="6">
    <source>
        <dbReference type="ARBA" id="ARBA00050038"/>
    </source>
</evidence>
<feature type="compositionally biased region" description="Basic and acidic residues" evidence="10">
    <location>
        <begin position="193"/>
        <end position="213"/>
    </location>
</feature>
<evidence type="ECO:0000313" key="12">
    <source>
        <dbReference type="Proteomes" id="UP001517376"/>
    </source>
</evidence>
<evidence type="ECO:0000256" key="8">
    <source>
        <dbReference type="RuleBase" id="RU000673"/>
    </source>
</evidence>
<dbReference type="PANTHER" id="PTHR17224">
    <property type="entry name" value="PEPTIDYL-TRNA HYDROLASE"/>
    <property type="match status" value="1"/>
</dbReference>
<feature type="compositionally biased region" description="Basic and acidic residues" evidence="10">
    <location>
        <begin position="239"/>
        <end position="254"/>
    </location>
</feature>
<dbReference type="PROSITE" id="PS01195">
    <property type="entry name" value="PEPT_TRNA_HYDROL_1"/>
    <property type="match status" value="1"/>
</dbReference>
<feature type="region of interest" description="Disordered" evidence="10">
    <location>
        <begin position="188"/>
        <end position="254"/>
    </location>
</feature>
<feature type="binding site" evidence="7">
    <location>
        <position position="64"/>
    </location>
    <ligand>
        <name>tRNA</name>
        <dbReference type="ChEBI" id="CHEBI:17843"/>
    </ligand>
</feature>
<feature type="binding site" evidence="7">
    <location>
        <position position="66"/>
    </location>
    <ligand>
        <name>tRNA</name>
        <dbReference type="ChEBI" id="CHEBI:17843"/>
    </ligand>
</feature>
<dbReference type="Gene3D" id="3.40.50.1470">
    <property type="entry name" value="Peptidyl-tRNA hydrolase"/>
    <property type="match status" value="1"/>
</dbReference>
<keyword evidence="12" id="KW-1185">Reference proteome</keyword>
<dbReference type="HAMAP" id="MF_00083">
    <property type="entry name" value="Pept_tRNA_hydro_bact"/>
    <property type="match status" value="1"/>
</dbReference>
<feature type="site" description="Stabilizes the basic form of H active site to accept a proton" evidence="7">
    <location>
        <position position="91"/>
    </location>
</feature>
<dbReference type="EC" id="3.1.1.29" evidence="1 7"/>
<dbReference type="Proteomes" id="UP001517376">
    <property type="component" value="Unassembled WGS sequence"/>
</dbReference>
<comment type="function">
    <text evidence="7">Hydrolyzes ribosome-free peptidyl-tRNAs (with 1 or more amino acids incorporated), which drop off the ribosome during protein synthesis, or as a result of ribosome stalling.</text>
</comment>
<comment type="function">
    <text evidence="7">Catalyzes the release of premature peptidyl moieties from peptidyl-tRNA molecules trapped in stalled 50S ribosomal subunits, and thus maintains levels of free tRNAs and 50S ribosomes.</text>
</comment>
<evidence type="ECO:0000256" key="1">
    <source>
        <dbReference type="ARBA" id="ARBA00013260"/>
    </source>
</evidence>
<dbReference type="InterPro" id="IPR036416">
    <property type="entry name" value="Pept_tRNA_hydro_sf"/>
</dbReference>
<dbReference type="EMBL" id="JAAATW010000001">
    <property type="protein sequence ID" value="NBE06604.1"/>
    <property type="molecule type" value="Genomic_DNA"/>
</dbReference>
<evidence type="ECO:0000256" key="2">
    <source>
        <dbReference type="ARBA" id="ARBA00022555"/>
    </source>
</evidence>
<feature type="site" description="Discriminates between blocked and unblocked aminoacyl-tRNA" evidence="7">
    <location>
        <position position="9"/>
    </location>
</feature>
<evidence type="ECO:0000256" key="3">
    <source>
        <dbReference type="ARBA" id="ARBA00022801"/>
    </source>
</evidence>
<organism evidence="11 12">
    <name type="scientific">Paragemmobacter ruber</name>
    <dbReference type="NCBI Taxonomy" id="1985673"/>
    <lineage>
        <taxon>Bacteria</taxon>
        <taxon>Pseudomonadati</taxon>
        <taxon>Pseudomonadota</taxon>
        <taxon>Alphaproteobacteria</taxon>
        <taxon>Rhodobacterales</taxon>
        <taxon>Paracoccaceae</taxon>
        <taxon>Paragemmobacter</taxon>
    </lineage>
</organism>
<name>A0ABW9Y3U8_9RHOB</name>
<dbReference type="CDD" id="cd00462">
    <property type="entry name" value="PTH"/>
    <property type="match status" value="1"/>
</dbReference>
<keyword evidence="3 7" id="KW-0378">Hydrolase</keyword>
<comment type="catalytic activity">
    <reaction evidence="7 8">
        <text>an N-acyl-L-alpha-aminoacyl-tRNA + H2O = an N-acyl-L-amino acid + a tRNA + H(+)</text>
        <dbReference type="Rhea" id="RHEA:54448"/>
        <dbReference type="Rhea" id="RHEA-COMP:10123"/>
        <dbReference type="Rhea" id="RHEA-COMP:13883"/>
        <dbReference type="ChEBI" id="CHEBI:15377"/>
        <dbReference type="ChEBI" id="CHEBI:15378"/>
        <dbReference type="ChEBI" id="CHEBI:59874"/>
        <dbReference type="ChEBI" id="CHEBI:78442"/>
        <dbReference type="ChEBI" id="CHEBI:138191"/>
        <dbReference type="EC" id="3.1.1.29"/>
    </reaction>
</comment>
<accession>A0ABW9Y3U8</accession>
<evidence type="ECO:0000256" key="5">
    <source>
        <dbReference type="ARBA" id="ARBA00038063"/>
    </source>
</evidence>
<comment type="subcellular location">
    <subcellularLocation>
        <location evidence="7">Cytoplasm</location>
    </subcellularLocation>
</comment>
<reference evidence="12" key="1">
    <citation type="submission" date="2020-01" db="EMBL/GenBank/DDBJ databases">
        <title>Sphingomonas sp. strain CSW-10.</title>
        <authorList>
            <person name="Chen W.-M."/>
        </authorList>
    </citation>
    <scope>NUCLEOTIDE SEQUENCE [LARGE SCALE GENOMIC DNA]</scope>
    <source>
        <strain evidence="12">CCP-1</strain>
    </source>
</reference>
<feature type="binding site" evidence="7">
    <location>
        <position position="14"/>
    </location>
    <ligand>
        <name>tRNA</name>
        <dbReference type="ChEBI" id="CHEBI:17843"/>
    </ligand>
</feature>
<dbReference type="NCBIfam" id="TIGR00447">
    <property type="entry name" value="pth"/>
    <property type="match status" value="1"/>
</dbReference>
<comment type="similarity">
    <text evidence="5 7 9">Belongs to the PTH family.</text>
</comment>
<evidence type="ECO:0000256" key="7">
    <source>
        <dbReference type="HAMAP-Rule" id="MF_00083"/>
    </source>
</evidence>
<feature type="binding site" evidence="7">
    <location>
        <position position="112"/>
    </location>
    <ligand>
        <name>tRNA</name>
        <dbReference type="ChEBI" id="CHEBI:17843"/>
    </ligand>
</feature>
<dbReference type="Pfam" id="PF01195">
    <property type="entry name" value="Pept_tRNA_hydro"/>
    <property type="match status" value="1"/>
</dbReference>
<evidence type="ECO:0000256" key="10">
    <source>
        <dbReference type="SAM" id="MobiDB-lite"/>
    </source>
</evidence>
<keyword evidence="7" id="KW-0963">Cytoplasm</keyword>
<dbReference type="PROSITE" id="PS01196">
    <property type="entry name" value="PEPT_TRNA_HYDROL_2"/>
    <property type="match status" value="1"/>
</dbReference>
<keyword evidence="2 7" id="KW-0820">tRNA-binding</keyword>
<evidence type="ECO:0000313" key="11">
    <source>
        <dbReference type="EMBL" id="NBE06604.1"/>
    </source>
</evidence>
<protein>
    <recommendedName>
        <fullName evidence="6 7">Peptidyl-tRNA hydrolase</fullName>
        <shortName evidence="7">Pth</shortName>
        <ecNumber evidence="1 7">3.1.1.29</ecNumber>
    </recommendedName>
</protein>
<feature type="active site" description="Proton acceptor" evidence="7">
    <location>
        <position position="19"/>
    </location>
</feature>
<evidence type="ECO:0000256" key="9">
    <source>
        <dbReference type="RuleBase" id="RU004320"/>
    </source>
</evidence>
<dbReference type="InterPro" id="IPR001328">
    <property type="entry name" value="Pept_tRNA_hydro"/>
</dbReference>
<dbReference type="InterPro" id="IPR018171">
    <property type="entry name" value="Pept_tRNA_hydro_CS"/>
</dbReference>
<comment type="subunit">
    <text evidence="7">Monomer.</text>
</comment>
<dbReference type="PANTHER" id="PTHR17224:SF1">
    <property type="entry name" value="PEPTIDYL-TRNA HYDROLASE"/>
    <property type="match status" value="1"/>
</dbReference>
<sequence length="254" mass="27365">MKLFVGLGNPGAKYAGNRHNIGFMALDRIAADHGFGPWKAAFKAEVCEGRLGADKVLLVKPQTFMNLSGESVRAAMGFYKLTPADVVVFHDELDLAPGRARVKDGGGHAGHNGLRSIHQHLGTDAYRRVRLGIGHPGHKDAVAAYVLNDFAKADREWLDDLLRGISDGAPFLADGDGARFMNAVALRTAPPRSSDKAESRGEGAPKAAVDRQGKVQQNVHTAVHTGVHTNVQPGAENPPEDKRSPMQKLIDKFR</sequence>
<dbReference type="RefSeq" id="WP_161765586.1">
    <property type="nucleotide sequence ID" value="NZ_JAAATW010000001.1"/>
</dbReference>